<sequence length="529" mass="58424">MILVWLALLNGLFLVPGLALPGANPLISLEVLVIWALLCGLHNQNLRYRVTLALAVTYGLLAFLVLADTLIRESLGRGLNLYLEVRLLDATWNLLDTNVGGAPAAIALTVLLVLLLALGWLFRFGLERLRHHSPGHLGKPLWLISGLALAGAVTPWIGSPALAFVANQASLIKETHRTTQAFAAELAATPGRLDQPKRLTTLADTDVVFGFIESYGISTLTDVRYQPVISQSLTSMAKQLTDAGLTVATGRLRSPIQGGQSWLGHLSVLSGQWIKNQLAYETFLSSGYSTLIDDFRSTGHTTVAVMPAITRAWPEGRLFRYDRVYDHDDLGYQGPPFNWVTMPDQYTWRRFQELREQESQPLFAELALISSHAPWVPILPILDDWEAIGDGRVFRQWEGTGEAPVSLWRDPDRVREHFAKAISYALETAGGFAAHYVQEDTLLILLGDHQPAPLITGEDASRDVIVHVISADPALVEPFLSGDLPGFRRGVIPDLQEEGALMSRFRPFLHRQFSQPLLSGTVSRDLEDN</sequence>
<dbReference type="Proteomes" id="UP000298325">
    <property type="component" value="Unassembled WGS sequence"/>
</dbReference>
<keyword evidence="1" id="KW-1133">Transmembrane helix</keyword>
<keyword evidence="1" id="KW-0472">Membrane</keyword>
<dbReference type="OrthoDB" id="1376015at2"/>
<proteinExistence type="predicted"/>
<protein>
    <submittedName>
        <fullName evidence="2">Sulfatase</fullName>
    </submittedName>
</protein>
<feature type="transmembrane region" description="Helical" evidence="1">
    <location>
        <begin position="102"/>
        <end position="122"/>
    </location>
</feature>
<evidence type="ECO:0000256" key="1">
    <source>
        <dbReference type="SAM" id="Phobius"/>
    </source>
</evidence>
<dbReference type="SUPFAM" id="SSF53649">
    <property type="entry name" value="Alkaline phosphatase-like"/>
    <property type="match status" value="1"/>
</dbReference>
<evidence type="ECO:0000313" key="3">
    <source>
        <dbReference type="Proteomes" id="UP000298325"/>
    </source>
</evidence>
<name>A0A4Z1C2V8_9GAMM</name>
<reference evidence="2 3" key="1">
    <citation type="submission" date="2019-04" db="EMBL/GenBank/DDBJ databases">
        <authorList>
            <person name="Park S."/>
            <person name="Yoon J.-H."/>
        </authorList>
    </citation>
    <scope>NUCLEOTIDE SEQUENCE [LARGE SCALE GENOMIC DNA]</scope>
    <source>
        <strain evidence="2 3">HJM-18</strain>
    </source>
</reference>
<feature type="transmembrane region" description="Helical" evidence="1">
    <location>
        <begin position="142"/>
        <end position="166"/>
    </location>
</feature>
<dbReference type="AlphaFoldDB" id="A0A4Z1C2V8"/>
<dbReference type="RefSeq" id="WP_135803751.1">
    <property type="nucleotide sequence ID" value="NZ_SRPF01000003.1"/>
</dbReference>
<gene>
    <name evidence="2" type="ORF">E5Q11_12515</name>
</gene>
<organism evidence="2 3">
    <name type="scientific">Marinobacter confluentis</name>
    <dbReference type="NCBI Taxonomy" id="1697557"/>
    <lineage>
        <taxon>Bacteria</taxon>
        <taxon>Pseudomonadati</taxon>
        <taxon>Pseudomonadota</taxon>
        <taxon>Gammaproteobacteria</taxon>
        <taxon>Pseudomonadales</taxon>
        <taxon>Marinobacteraceae</taxon>
        <taxon>Marinobacter</taxon>
    </lineage>
</organism>
<comment type="caution">
    <text evidence="2">The sequence shown here is derived from an EMBL/GenBank/DDBJ whole genome shotgun (WGS) entry which is preliminary data.</text>
</comment>
<evidence type="ECO:0000313" key="2">
    <source>
        <dbReference type="EMBL" id="TGN39442.1"/>
    </source>
</evidence>
<dbReference type="Gene3D" id="3.40.720.10">
    <property type="entry name" value="Alkaline Phosphatase, subunit A"/>
    <property type="match status" value="1"/>
</dbReference>
<keyword evidence="1" id="KW-0812">Transmembrane</keyword>
<dbReference type="InterPro" id="IPR017850">
    <property type="entry name" value="Alkaline_phosphatase_core_sf"/>
</dbReference>
<keyword evidence="3" id="KW-1185">Reference proteome</keyword>
<dbReference type="EMBL" id="SRPF01000003">
    <property type="protein sequence ID" value="TGN39442.1"/>
    <property type="molecule type" value="Genomic_DNA"/>
</dbReference>
<feature type="transmembrane region" description="Helical" evidence="1">
    <location>
        <begin position="52"/>
        <end position="71"/>
    </location>
</feature>
<accession>A0A4Z1C2V8</accession>